<dbReference type="PANTHER" id="PTHR34846:SF11">
    <property type="entry name" value="4-CARBOXYMUCONOLACTONE DECARBOXYLASE FAMILY PROTEIN (AFU_ORTHOLOGUE AFUA_6G11590)"/>
    <property type="match status" value="1"/>
</dbReference>
<dbReference type="InterPro" id="IPR029032">
    <property type="entry name" value="AhpD-like"/>
</dbReference>
<evidence type="ECO:0000313" key="3">
    <source>
        <dbReference type="Proteomes" id="UP000053558"/>
    </source>
</evidence>
<evidence type="ECO:0000256" key="1">
    <source>
        <dbReference type="SAM" id="MobiDB-lite"/>
    </source>
</evidence>
<comment type="caution">
    <text evidence="2">The sequence shown here is derived from an EMBL/GenBank/DDBJ whole genome shotgun (WGS) entry which is preliminary data.</text>
</comment>
<feature type="region of interest" description="Disordered" evidence="1">
    <location>
        <begin position="54"/>
        <end position="73"/>
    </location>
</feature>
<evidence type="ECO:0008006" key="4">
    <source>
        <dbReference type="Google" id="ProtNLM"/>
    </source>
</evidence>
<feature type="compositionally biased region" description="Low complexity" evidence="1">
    <location>
        <begin position="62"/>
        <end position="73"/>
    </location>
</feature>
<dbReference type="AlphaFoldDB" id="A0A5M3MDB5"/>
<reference evidence="3" key="1">
    <citation type="journal article" date="2012" name="Science">
        <title>The Paleozoic origin of enzymatic lignin decomposition reconstructed from 31 fungal genomes.</title>
        <authorList>
            <person name="Floudas D."/>
            <person name="Binder M."/>
            <person name="Riley R."/>
            <person name="Barry K."/>
            <person name="Blanchette R.A."/>
            <person name="Henrissat B."/>
            <person name="Martinez A.T."/>
            <person name="Otillar R."/>
            <person name="Spatafora J.W."/>
            <person name="Yadav J.S."/>
            <person name="Aerts A."/>
            <person name="Benoit I."/>
            <person name="Boyd A."/>
            <person name="Carlson A."/>
            <person name="Copeland A."/>
            <person name="Coutinho P.M."/>
            <person name="de Vries R.P."/>
            <person name="Ferreira P."/>
            <person name="Findley K."/>
            <person name="Foster B."/>
            <person name="Gaskell J."/>
            <person name="Glotzer D."/>
            <person name="Gorecki P."/>
            <person name="Heitman J."/>
            <person name="Hesse C."/>
            <person name="Hori C."/>
            <person name="Igarashi K."/>
            <person name="Jurgens J.A."/>
            <person name="Kallen N."/>
            <person name="Kersten P."/>
            <person name="Kohler A."/>
            <person name="Kuees U."/>
            <person name="Kumar T.K.A."/>
            <person name="Kuo A."/>
            <person name="LaButti K."/>
            <person name="Larrondo L.F."/>
            <person name="Lindquist E."/>
            <person name="Ling A."/>
            <person name="Lombard V."/>
            <person name="Lucas S."/>
            <person name="Lundell T."/>
            <person name="Martin R."/>
            <person name="McLaughlin D.J."/>
            <person name="Morgenstern I."/>
            <person name="Morin E."/>
            <person name="Murat C."/>
            <person name="Nagy L.G."/>
            <person name="Nolan M."/>
            <person name="Ohm R.A."/>
            <person name="Patyshakuliyeva A."/>
            <person name="Rokas A."/>
            <person name="Ruiz-Duenas F.J."/>
            <person name="Sabat G."/>
            <person name="Salamov A."/>
            <person name="Samejima M."/>
            <person name="Schmutz J."/>
            <person name="Slot J.C."/>
            <person name="St John F."/>
            <person name="Stenlid J."/>
            <person name="Sun H."/>
            <person name="Sun S."/>
            <person name="Syed K."/>
            <person name="Tsang A."/>
            <person name="Wiebenga A."/>
            <person name="Young D."/>
            <person name="Pisabarro A."/>
            <person name="Eastwood D.C."/>
            <person name="Martin F."/>
            <person name="Cullen D."/>
            <person name="Grigoriev I.V."/>
            <person name="Hibbett D.S."/>
        </authorList>
    </citation>
    <scope>NUCLEOTIDE SEQUENCE [LARGE SCALE GENOMIC DNA]</scope>
    <source>
        <strain evidence="3">RWD-64-598 SS2</strain>
    </source>
</reference>
<dbReference type="OrthoDB" id="9998495at2759"/>
<dbReference type="GeneID" id="19202168"/>
<evidence type="ECO:0000313" key="2">
    <source>
        <dbReference type="EMBL" id="EIW77103.1"/>
    </source>
</evidence>
<dbReference type="Proteomes" id="UP000053558">
    <property type="component" value="Unassembled WGS sequence"/>
</dbReference>
<dbReference type="RefSeq" id="XP_007772547.1">
    <property type="nucleotide sequence ID" value="XM_007774357.1"/>
</dbReference>
<name>A0A5M3MDB5_CONPW</name>
<dbReference type="SUPFAM" id="SSF69118">
    <property type="entry name" value="AhpD-like"/>
    <property type="match status" value="1"/>
</dbReference>
<accession>A0A5M3MDB5</accession>
<dbReference type="Gene3D" id="1.20.1290.10">
    <property type="entry name" value="AhpD-like"/>
    <property type="match status" value="1"/>
</dbReference>
<proteinExistence type="predicted"/>
<feature type="region of interest" description="Disordered" evidence="1">
    <location>
        <begin position="1"/>
        <end position="42"/>
    </location>
</feature>
<dbReference type="PANTHER" id="PTHR34846">
    <property type="entry name" value="4-CARBOXYMUCONOLACTONE DECARBOXYLASE FAMILY PROTEIN (AFU_ORTHOLOGUE AFUA_6G11590)"/>
    <property type="match status" value="1"/>
</dbReference>
<dbReference type="KEGG" id="cput:CONPUDRAFT_146187"/>
<protein>
    <recommendedName>
        <fullName evidence="4">Carboxymuconolactone decarboxylase-like domain-containing protein</fullName>
    </recommendedName>
</protein>
<keyword evidence="3" id="KW-1185">Reference proteome</keyword>
<gene>
    <name evidence="2" type="ORF">CONPUDRAFT_146187</name>
</gene>
<dbReference type="EMBL" id="JH711584">
    <property type="protein sequence ID" value="EIW77103.1"/>
    <property type="molecule type" value="Genomic_DNA"/>
</dbReference>
<sequence>MTSVPVPDLGPGPGPGSGPSESTRIPPIHPSNPPRHLTGNQPFTDALASAVARRISESQKPTSASTGASTSTTPSASLLALDQALLYSPALTRGWNAFFSALRTGCTAAVGDDLRELIMCRVAALNRARFMWAQHRALLARAWAARLGAGAEAEAEEKEKASGVLALLQHAPPHAFAPPSAPDPTSEPQTAQQNWRAEGAQLGMDERVLAVLAYTDAMTRDVSVSDAVWAQLKTAFTDEGDGLEQVLVEMTGIIAGYNCGSRFLVALDVGGMKDWDNANE</sequence>
<organism evidence="2 3">
    <name type="scientific">Coniophora puteana (strain RWD-64-598)</name>
    <name type="common">Brown rot fungus</name>
    <dbReference type="NCBI Taxonomy" id="741705"/>
    <lineage>
        <taxon>Eukaryota</taxon>
        <taxon>Fungi</taxon>
        <taxon>Dikarya</taxon>
        <taxon>Basidiomycota</taxon>
        <taxon>Agaricomycotina</taxon>
        <taxon>Agaricomycetes</taxon>
        <taxon>Agaricomycetidae</taxon>
        <taxon>Boletales</taxon>
        <taxon>Coniophorineae</taxon>
        <taxon>Coniophoraceae</taxon>
        <taxon>Coniophora</taxon>
    </lineage>
</organism>